<evidence type="ECO:0000256" key="1">
    <source>
        <dbReference type="ARBA" id="ARBA00010515"/>
    </source>
</evidence>
<dbReference type="InterPro" id="IPR029058">
    <property type="entry name" value="AB_hydrolase_fold"/>
</dbReference>
<evidence type="ECO:0000313" key="5">
    <source>
        <dbReference type="EMBL" id="QOT73847.1"/>
    </source>
</evidence>
<dbReference type="KEGG" id="sbar:H5V43_16950"/>
<dbReference type="Gene3D" id="3.40.50.1820">
    <property type="entry name" value="alpha/beta hydrolase"/>
    <property type="match status" value="1"/>
</dbReference>
<proteinExistence type="inferred from homology"/>
<comment type="similarity">
    <text evidence="1">Belongs to the 'GDXG' lipolytic enzyme family.</text>
</comment>
<dbReference type="PANTHER" id="PTHR48081:SF30">
    <property type="entry name" value="ACETYL-HYDROLASE LIPR-RELATED"/>
    <property type="match status" value="1"/>
</dbReference>
<evidence type="ECO:0000256" key="2">
    <source>
        <dbReference type="ARBA" id="ARBA00022801"/>
    </source>
</evidence>
<organism evidence="5 6">
    <name type="scientific">Sphingobium fuliginis (strain ATCC 27551)</name>
    <dbReference type="NCBI Taxonomy" id="336203"/>
    <lineage>
        <taxon>Bacteria</taxon>
        <taxon>Pseudomonadati</taxon>
        <taxon>Pseudomonadota</taxon>
        <taxon>Alphaproteobacteria</taxon>
        <taxon>Sphingomonadales</taxon>
        <taxon>Sphingomonadaceae</taxon>
        <taxon>Sphingobium</taxon>
    </lineage>
</organism>
<reference evidence="6" key="1">
    <citation type="submission" date="2020-08" db="EMBL/GenBank/DDBJ databases">
        <title>Complete genome sequence of Sphingobium barthaii strain KK22, a high-molecular-weight polycyclic aromatic hydrocarbon-degrading soil bacterium.</title>
        <authorList>
            <person name="Mori J.F."/>
            <person name="Kanaly R.A."/>
        </authorList>
    </citation>
    <scope>NUCLEOTIDE SEQUENCE [LARGE SCALE GENOMIC DNA]</scope>
    <source>
        <strain evidence="6">KK22</strain>
    </source>
</reference>
<dbReference type="Proteomes" id="UP000593663">
    <property type="component" value="Chromosome 2"/>
</dbReference>
<dbReference type="Pfam" id="PF07859">
    <property type="entry name" value="Abhydrolase_3"/>
    <property type="match status" value="1"/>
</dbReference>
<name>A0A7M2GNM3_SPHSA</name>
<dbReference type="EMBL" id="CP060036">
    <property type="protein sequence ID" value="QOT73847.1"/>
    <property type="molecule type" value="Genomic_DNA"/>
</dbReference>
<evidence type="ECO:0000313" key="6">
    <source>
        <dbReference type="Proteomes" id="UP000593663"/>
    </source>
</evidence>
<keyword evidence="2 5" id="KW-0378">Hydrolase</keyword>
<accession>A0A7M2GNM3</accession>
<dbReference type="SUPFAM" id="SSF53474">
    <property type="entry name" value="alpha/beta-Hydrolases"/>
    <property type="match status" value="1"/>
</dbReference>
<dbReference type="InterPro" id="IPR050300">
    <property type="entry name" value="GDXG_lipolytic_enzyme"/>
</dbReference>
<evidence type="ECO:0000256" key="3">
    <source>
        <dbReference type="SAM" id="MobiDB-lite"/>
    </source>
</evidence>
<feature type="domain" description="Alpha/beta hydrolase fold-3" evidence="4">
    <location>
        <begin position="123"/>
        <end position="325"/>
    </location>
</feature>
<dbReference type="AlphaFoldDB" id="A0A7M2GNM3"/>
<dbReference type="GO" id="GO:0004806">
    <property type="term" value="F:triacylglycerol lipase activity"/>
    <property type="evidence" value="ECO:0007669"/>
    <property type="project" value="TreeGrafter"/>
</dbReference>
<dbReference type="PANTHER" id="PTHR48081">
    <property type="entry name" value="AB HYDROLASE SUPERFAMILY PROTEIN C4A8.06C"/>
    <property type="match status" value="1"/>
</dbReference>
<gene>
    <name evidence="5" type="ORF">H5V43_16950</name>
</gene>
<sequence length="349" mass="37493">MCEPALSGNGIDVNRRSSRVKKSVEKEDEGFGTDNNGDGAAMPPPPFARWVSGMAGDRFEAIRADDAPPIESVDELRRHYDRINSARLEVANRHYPVETEALVINGIPAQLVRRPSAPPDKILICLHGGAFMWGNGAGALIEAVPVAAVADMAVLAVEYRLAPEHPYPCAVLDVLTVIDDLRSKNPALKLGIYGCSAGAVLTAQVVSRMIQRGDRLPEGIAMLHAAGVDLGGDSLEMAALLNGTADAAAVQRLHDLPYFAGTDPKDASVFPGEHPAVLARFPPALLVSGTRDFAASSVTVMHRRLRAAGREAELTMFDGMWHAHHVDVDLPESREVFALLAAFFQKRLC</sequence>
<evidence type="ECO:0000259" key="4">
    <source>
        <dbReference type="Pfam" id="PF07859"/>
    </source>
</evidence>
<feature type="region of interest" description="Disordered" evidence="3">
    <location>
        <begin position="1"/>
        <end position="44"/>
    </location>
</feature>
<protein>
    <submittedName>
        <fullName evidence="5">Alpha/beta hydrolase fold domain-containing protein</fullName>
    </submittedName>
</protein>
<dbReference type="InterPro" id="IPR013094">
    <property type="entry name" value="AB_hydrolase_3"/>
</dbReference>